<dbReference type="GO" id="GO:0061630">
    <property type="term" value="F:ubiquitin protein ligase activity"/>
    <property type="evidence" value="ECO:0007669"/>
    <property type="project" value="UniProtKB-EC"/>
</dbReference>
<comment type="caution">
    <text evidence="16">The sequence shown here is derived from an EMBL/GenBank/DDBJ whole genome shotgun (WGS) entry which is preliminary data.</text>
</comment>
<evidence type="ECO:0000256" key="2">
    <source>
        <dbReference type="ARBA" id="ARBA00004141"/>
    </source>
</evidence>
<comment type="subcellular location">
    <subcellularLocation>
        <location evidence="2">Membrane</location>
        <topology evidence="2">Multi-pass membrane protein</topology>
    </subcellularLocation>
</comment>
<evidence type="ECO:0000313" key="17">
    <source>
        <dbReference type="Proteomes" id="UP000281677"/>
    </source>
</evidence>
<feature type="region of interest" description="Disordered" evidence="13">
    <location>
        <begin position="390"/>
        <end position="433"/>
    </location>
</feature>
<keyword evidence="8" id="KW-0833">Ubl conjugation pathway</keyword>
<dbReference type="GO" id="GO:0006511">
    <property type="term" value="P:ubiquitin-dependent protein catabolic process"/>
    <property type="evidence" value="ECO:0007669"/>
    <property type="project" value="TreeGrafter"/>
</dbReference>
<keyword evidence="10 14" id="KW-1133">Transmembrane helix</keyword>
<keyword evidence="11 14" id="KW-0472">Membrane</keyword>
<dbReference type="EMBL" id="QWIT01000125">
    <property type="protein sequence ID" value="RMZ30598.1"/>
    <property type="molecule type" value="Genomic_DNA"/>
</dbReference>
<dbReference type="GO" id="GO:0016020">
    <property type="term" value="C:membrane"/>
    <property type="evidence" value="ECO:0007669"/>
    <property type="project" value="UniProtKB-SubCell"/>
</dbReference>
<dbReference type="SUPFAM" id="SSF57850">
    <property type="entry name" value="RING/U-box"/>
    <property type="match status" value="1"/>
</dbReference>
<evidence type="ECO:0000256" key="11">
    <source>
        <dbReference type="ARBA" id="ARBA00023136"/>
    </source>
</evidence>
<gene>
    <name evidence="16" type="ORF">D0859_05280</name>
</gene>
<dbReference type="VEuPathDB" id="FungiDB:BTJ68_06424"/>
<feature type="transmembrane region" description="Helical" evidence="14">
    <location>
        <begin position="298"/>
        <end position="323"/>
    </location>
</feature>
<organism evidence="16 17">
    <name type="scientific">Hortaea werneckii</name>
    <name type="common">Black yeast</name>
    <name type="synonym">Cladosporium werneckii</name>
    <dbReference type="NCBI Taxonomy" id="91943"/>
    <lineage>
        <taxon>Eukaryota</taxon>
        <taxon>Fungi</taxon>
        <taxon>Dikarya</taxon>
        <taxon>Ascomycota</taxon>
        <taxon>Pezizomycotina</taxon>
        <taxon>Dothideomycetes</taxon>
        <taxon>Dothideomycetidae</taxon>
        <taxon>Mycosphaerellales</taxon>
        <taxon>Teratosphaeriaceae</taxon>
        <taxon>Hortaea</taxon>
    </lineage>
</organism>
<keyword evidence="6" id="KW-0479">Metal-binding</keyword>
<evidence type="ECO:0000313" key="16">
    <source>
        <dbReference type="EMBL" id="RMZ30598.1"/>
    </source>
</evidence>
<feature type="compositionally biased region" description="Polar residues" evidence="13">
    <location>
        <begin position="605"/>
        <end position="629"/>
    </location>
</feature>
<evidence type="ECO:0000256" key="5">
    <source>
        <dbReference type="ARBA" id="ARBA00022692"/>
    </source>
</evidence>
<evidence type="ECO:0000256" key="3">
    <source>
        <dbReference type="ARBA" id="ARBA00012483"/>
    </source>
</evidence>
<dbReference type="Gene3D" id="3.30.40.10">
    <property type="entry name" value="Zinc/RING finger domain, C3HC4 (zinc finger)"/>
    <property type="match status" value="1"/>
</dbReference>
<protein>
    <recommendedName>
        <fullName evidence="3">RING-type E3 ubiquitin transferase</fullName>
        <ecNumber evidence="3">2.3.2.27</ecNumber>
    </recommendedName>
</protein>
<evidence type="ECO:0000256" key="1">
    <source>
        <dbReference type="ARBA" id="ARBA00000900"/>
    </source>
</evidence>
<dbReference type="Pfam" id="PF13639">
    <property type="entry name" value="zf-RING_2"/>
    <property type="match status" value="1"/>
</dbReference>
<name>A0A3M7IYL0_HORWE</name>
<proteinExistence type="predicted"/>
<reference evidence="16 17" key="1">
    <citation type="journal article" date="2018" name="BMC Genomics">
        <title>Genomic evidence for intraspecific hybridization in a clonal and extremely halotolerant yeast.</title>
        <authorList>
            <person name="Gostincar C."/>
            <person name="Stajich J.E."/>
            <person name="Zupancic J."/>
            <person name="Zalar P."/>
            <person name="Gunde-Cimerman N."/>
        </authorList>
    </citation>
    <scope>NUCLEOTIDE SEQUENCE [LARGE SCALE GENOMIC DNA]</scope>
    <source>
        <strain evidence="16 17">EXF-120</strain>
    </source>
</reference>
<dbReference type="SMART" id="SM00184">
    <property type="entry name" value="RING"/>
    <property type="match status" value="1"/>
</dbReference>
<feature type="compositionally biased region" description="Low complexity" evidence="13">
    <location>
        <begin position="595"/>
        <end position="604"/>
    </location>
</feature>
<feature type="compositionally biased region" description="Basic and acidic residues" evidence="13">
    <location>
        <begin position="650"/>
        <end position="660"/>
    </location>
</feature>
<evidence type="ECO:0000256" key="14">
    <source>
        <dbReference type="SAM" id="Phobius"/>
    </source>
</evidence>
<feature type="compositionally biased region" description="Low complexity" evidence="13">
    <location>
        <begin position="573"/>
        <end position="585"/>
    </location>
</feature>
<dbReference type="PANTHER" id="PTHR45977">
    <property type="entry name" value="TARGET OF ERK KINASE MPK-1"/>
    <property type="match status" value="1"/>
</dbReference>
<dbReference type="EC" id="2.3.2.27" evidence="3"/>
<feature type="region of interest" description="Disordered" evidence="13">
    <location>
        <begin position="512"/>
        <end position="668"/>
    </location>
</feature>
<evidence type="ECO:0000256" key="9">
    <source>
        <dbReference type="ARBA" id="ARBA00022833"/>
    </source>
</evidence>
<keyword evidence="5 14" id="KW-0812">Transmembrane</keyword>
<dbReference type="PROSITE" id="PS50089">
    <property type="entry name" value="ZF_RING_2"/>
    <property type="match status" value="1"/>
</dbReference>
<dbReference type="OrthoDB" id="21204at2759"/>
<dbReference type="CDD" id="cd16454">
    <property type="entry name" value="RING-H2_PA-TM-RING"/>
    <property type="match status" value="1"/>
</dbReference>
<dbReference type="AlphaFoldDB" id="A0A3M7IYL0"/>
<evidence type="ECO:0000256" key="7">
    <source>
        <dbReference type="ARBA" id="ARBA00022771"/>
    </source>
</evidence>
<evidence type="ECO:0000256" key="10">
    <source>
        <dbReference type="ARBA" id="ARBA00022989"/>
    </source>
</evidence>
<accession>A0A3M7IYL0</accession>
<evidence type="ECO:0000256" key="4">
    <source>
        <dbReference type="ARBA" id="ARBA00022679"/>
    </source>
</evidence>
<keyword evidence="7 12" id="KW-0863">Zinc-finger</keyword>
<dbReference type="GO" id="GO:0016567">
    <property type="term" value="P:protein ubiquitination"/>
    <property type="evidence" value="ECO:0007669"/>
    <property type="project" value="TreeGrafter"/>
</dbReference>
<evidence type="ECO:0000256" key="12">
    <source>
        <dbReference type="PROSITE-ProRule" id="PRU00175"/>
    </source>
</evidence>
<evidence type="ECO:0000256" key="6">
    <source>
        <dbReference type="ARBA" id="ARBA00022723"/>
    </source>
</evidence>
<evidence type="ECO:0000256" key="13">
    <source>
        <dbReference type="SAM" id="MobiDB-lite"/>
    </source>
</evidence>
<comment type="catalytic activity">
    <reaction evidence="1">
        <text>S-ubiquitinyl-[E2 ubiquitin-conjugating enzyme]-L-cysteine + [acceptor protein]-L-lysine = [E2 ubiquitin-conjugating enzyme]-L-cysteine + N(6)-ubiquitinyl-[acceptor protein]-L-lysine.</text>
        <dbReference type="EC" id="2.3.2.27"/>
    </reaction>
</comment>
<keyword evidence="9" id="KW-0862">Zinc</keyword>
<sequence>MEPTGAAPAITRYCTALSFATPLYNDSTSPAPSTPIPHSIAQRNNAPAIASQPASQPASIAYPDRIASHRPPPQRPALHRATSLQILTLELPNPETNPTGNYHQVNHTYAYESSYPDNIRTLSTNGVASGSDVTGLLYVPTVEDEACRNASEEYVYNTTRFEDIPRPNSGGNYDLVALAPWLSPNCVQSYLRQARQDPGVQGFLFFLPDSGSGEPPDMNSNEWWLGEGGTWKRQNNYPVYALPGSIATSLLGVSRMYSGNMSSVPFGEELTDTYDPDGYIRLFVDIDTAGSGTQLPSLWIFLLIVLGVLISVVAVTSLTMHFLQRRRRIALRRRVANGEVDLEALGIKRLTVPQDILDKMPLYKYGSTGELLPPSAAAAVAANAKEGVEADKLESASSSRPSSPAPDASPTPARRGHRKGRQTQQQSFRPTQMSQPTCAICLDDYVPVSAESEGTTVRELPCHHIFHPECVDAFLKENSSLCPICKRTVLPQGYCPRNVTNAMVRRERIMNHRRARQQQRNAADQAEAQRDDATAEPPPPPTGLAGLGHRIRHISGSLGLRPTSRPVDRRVVSAPPASGPGSSQPMTDLPPPSTSPAQPAPALTRSASASTTGDAPSRAQSRTTVQPDSTPGRREWARQRAKIKGGSVDIDYKPADDTVGTRRCTGAE</sequence>
<dbReference type="InterPro" id="IPR001841">
    <property type="entry name" value="Znf_RING"/>
</dbReference>
<dbReference type="Proteomes" id="UP000281677">
    <property type="component" value="Unassembled WGS sequence"/>
</dbReference>
<dbReference type="InterPro" id="IPR013083">
    <property type="entry name" value="Znf_RING/FYVE/PHD"/>
</dbReference>
<feature type="domain" description="RING-type" evidence="15">
    <location>
        <begin position="438"/>
        <end position="486"/>
    </location>
</feature>
<feature type="compositionally biased region" description="Polar residues" evidence="13">
    <location>
        <begin position="422"/>
        <end position="433"/>
    </location>
</feature>
<evidence type="ECO:0000259" key="15">
    <source>
        <dbReference type="PROSITE" id="PS50089"/>
    </source>
</evidence>
<keyword evidence="4" id="KW-0808">Transferase</keyword>
<dbReference type="PANTHER" id="PTHR45977:SF4">
    <property type="entry name" value="RING-TYPE DOMAIN-CONTAINING PROTEIN"/>
    <property type="match status" value="1"/>
</dbReference>
<dbReference type="GO" id="GO:0008270">
    <property type="term" value="F:zinc ion binding"/>
    <property type="evidence" value="ECO:0007669"/>
    <property type="project" value="UniProtKB-KW"/>
</dbReference>
<evidence type="ECO:0000256" key="8">
    <source>
        <dbReference type="ARBA" id="ARBA00022786"/>
    </source>
</evidence>